<dbReference type="SUPFAM" id="SSF140500">
    <property type="entry name" value="BAS1536-like"/>
    <property type="match status" value="1"/>
</dbReference>
<dbReference type="STRING" id="146817.SAMN04488502_11347"/>
<accession>A0A1G9Z4V4</accession>
<dbReference type="Proteomes" id="UP000214880">
    <property type="component" value="Unassembled WGS sequence"/>
</dbReference>
<dbReference type="RefSeq" id="WP_092074843.1">
    <property type="nucleotide sequence ID" value="NZ_FNHB01000013.1"/>
</dbReference>
<protein>
    <submittedName>
        <fullName evidence="1">Spo0E like sporulation regulatory protein</fullName>
    </submittedName>
</protein>
<organism evidence="1 2">
    <name type="scientific">Dendrosporobacter quercicolus</name>
    <dbReference type="NCBI Taxonomy" id="146817"/>
    <lineage>
        <taxon>Bacteria</taxon>
        <taxon>Bacillati</taxon>
        <taxon>Bacillota</taxon>
        <taxon>Negativicutes</taxon>
        <taxon>Selenomonadales</taxon>
        <taxon>Sporomusaceae</taxon>
        <taxon>Dendrosporobacter</taxon>
    </lineage>
</organism>
<dbReference type="OrthoDB" id="1684496at2"/>
<dbReference type="EMBL" id="FNHB01000013">
    <property type="protein sequence ID" value="SDN16558.1"/>
    <property type="molecule type" value="Genomic_DNA"/>
</dbReference>
<dbReference type="AlphaFoldDB" id="A0A1G9Z4V4"/>
<sequence length="64" mass="7535">MSELRQLQMEIEKVRTRLHELVDVKKGHFIDPEVTELSEYLDSLIVKYERNKTTLSQANNKAAF</sequence>
<gene>
    <name evidence="1" type="ORF">SAMN04488502_11347</name>
</gene>
<dbReference type="GO" id="GO:0043937">
    <property type="term" value="P:regulation of sporulation"/>
    <property type="evidence" value="ECO:0007669"/>
    <property type="project" value="InterPro"/>
</dbReference>
<evidence type="ECO:0000313" key="2">
    <source>
        <dbReference type="Proteomes" id="UP000214880"/>
    </source>
</evidence>
<dbReference type="InterPro" id="IPR018540">
    <property type="entry name" value="Spo0E-like"/>
</dbReference>
<proteinExistence type="predicted"/>
<evidence type="ECO:0000313" key="1">
    <source>
        <dbReference type="EMBL" id="SDN16558.1"/>
    </source>
</evidence>
<dbReference type="InterPro" id="IPR037208">
    <property type="entry name" value="Spo0E-like_sf"/>
</dbReference>
<name>A0A1G9Z4V4_9FIRM</name>
<dbReference type="GO" id="GO:0046983">
    <property type="term" value="F:protein dimerization activity"/>
    <property type="evidence" value="ECO:0007669"/>
    <property type="project" value="InterPro"/>
</dbReference>
<reference evidence="1 2" key="1">
    <citation type="submission" date="2016-10" db="EMBL/GenBank/DDBJ databases">
        <authorList>
            <person name="de Groot N.N."/>
        </authorList>
    </citation>
    <scope>NUCLEOTIDE SEQUENCE [LARGE SCALE GENOMIC DNA]</scope>
    <source>
        <strain evidence="1 2">DSM 1736</strain>
    </source>
</reference>
<dbReference type="Pfam" id="PF09388">
    <property type="entry name" value="SpoOE-like"/>
    <property type="match status" value="1"/>
</dbReference>
<dbReference type="InterPro" id="IPR036638">
    <property type="entry name" value="HLH_DNA-bd_sf"/>
</dbReference>
<keyword evidence="2" id="KW-1185">Reference proteome</keyword>
<dbReference type="Gene3D" id="4.10.280.10">
    <property type="entry name" value="Helix-loop-helix DNA-binding domain"/>
    <property type="match status" value="1"/>
</dbReference>